<feature type="domain" description="Fibronectin type-III" evidence="1">
    <location>
        <begin position="230"/>
        <end position="331"/>
    </location>
</feature>
<dbReference type="AlphaFoldDB" id="H2NTC6"/>
<dbReference type="GO" id="GO:0005634">
    <property type="term" value="C:nucleus"/>
    <property type="evidence" value="ECO:0007669"/>
    <property type="project" value="TreeGrafter"/>
</dbReference>
<dbReference type="InterPro" id="IPR003961">
    <property type="entry name" value="FN3_dom"/>
</dbReference>
<dbReference type="SUPFAM" id="SSF49265">
    <property type="entry name" value="Fibronectin type III"/>
    <property type="match status" value="1"/>
</dbReference>
<dbReference type="HOGENOM" id="CLU_075088_0_0_1"/>
<dbReference type="Ensembl" id="ENSPPYT00000009566.2">
    <property type="protein sequence ID" value="ENSPPYP00000009195.2"/>
    <property type="gene ID" value="ENSPPYG00000008179.2"/>
</dbReference>
<dbReference type="PANTHER" id="PTHR32430">
    <property type="entry name" value="FIBRONECTIN TYPE III DOMAIN-CONTAINING PROTEIN 8"/>
    <property type="match status" value="1"/>
</dbReference>
<sequence>MEGKRPAGMSGQCASPRGLPRLCEARAAPWHAHTRSPVLILRLLRSWIISWMASEALHQVGDGEEAVLKKENFNMMNALDQLPKPFPNPKSMNRTITTKGLPLASNGNLVNFLKKDTINLPKPLPVEDSDCSSDETSISAFSSTLPNPIKLAVTQPNSSFFAGMLEGELNKLSFSPVAKNTENEDLALSPCPCPLKSQMATRGLLDLDNPELETETSSTHSESSVVVDLPDTPFIFEHTVNNSTAVISWTYALGKQPVSFYQLLLQEVAKTQENELPEAKNRPWIFNKILGTTVKLMELKPNTCYCLSVRAANPAGVGKWCKPYKFATLATDFSSFPENYPIQITVQRKEPRRKIVSIRPEEMRRLEDLEYLFPY</sequence>
<organism evidence="2 3">
    <name type="scientific">Pongo abelii</name>
    <name type="common">Sumatran orangutan</name>
    <name type="synonym">Pongo pygmaeus abelii</name>
    <dbReference type="NCBI Taxonomy" id="9601"/>
    <lineage>
        <taxon>Eukaryota</taxon>
        <taxon>Metazoa</taxon>
        <taxon>Chordata</taxon>
        <taxon>Craniata</taxon>
        <taxon>Vertebrata</taxon>
        <taxon>Euteleostomi</taxon>
        <taxon>Mammalia</taxon>
        <taxon>Eutheria</taxon>
        <taxon>Euarchontoglires</taxon>
        <taxon>Primates</taxon>
        <taxon>Haplorrhini</taxon>
        <taxon>Catarrhini</taxon>
        <taxon>Hominidae</taxon>
        <taxon>Pongo</taxon>
    </lineage>
</organism>
<dbReference type="STRING" id="9601.ENSPPYP00000009195"/>
<reference evidence="2 3" key="1">
    <citation type="submission" date="2008-02" db="EMBL/GenBank/DDBJ databases">
        <title>A 6x draft sequence assembly of the Pongo pygmaeus abelii genome.</title>
        <authorList>
            <person name="Wilson R.K."/>
            <person name="Mardis E."/>
        </authorList>
    </citation>
    <scope>NUCLEOTIDE SEQUENCE [LARGE SCALE GENOMIC DNA]</scope>
</reference>
<dbReference type="CDD" id="cd00063">
    <property type="entry name" value="FN3"/>
    <property type="match status" value="1"/>
</dbReference>
<evidence type="ECO:0000259" key="1">
    <source>
        <dbReference type="PROSITE" id="PS50853"/>
    </source>
</evidence>
<dbReference type="Pfam" id="PF00041">
    <property type="entry name" value="fn3"/>
    <property type="match status" value="1"/>
</dbReference>
<proteinExistence type="predicted"/>
<gene>
    <name evidence="2" type="primary">FNDC8</name>
</gene>
<dbReference type="SMART" id="SM00060">
    <property type="entry name" value="FN3"/>
    <property type="match status" value="1"/>
</dbReference>
<protein>
    <submittedName>
        <fullName evidence="2">Fibronectin type III domain containing 8</fullName>
    </submittedName>
</protein>
<name>H2NTC6_PONAB</name>
<dbReference type="Proteomes" id="UP000001595">
    <property type="component" value="Chromosome 17"/>
</dbReference>
<dbReference type="InParanoid" id="H2NTC6"/>
<dbReference type="FunCoup" id="H2NTC6">
    <property type="interactions" value="490"/>
</dbReference>
<dbReference type="InterPro" id="IPR036116">
    <property type="entry name" value="FN3_sf"/>
</dbReference>
<reference evidence="2" key="2">
    <citation type="submission" date="2025-08" db="UniProtKB">
        <authorList>
            <consortium name="Ensembl"/>
        </authorList>
    </citation>
    <scope>IDENTIFICATION</scope>
</reference>
<keyword evidence="3" id="KW-1185">Reference proteome</keyword>
<dbReference type="PANTHER" id="PTHR32430:SF1">
    <property type="entry name" value="FIBRONECTIN TYPE III DOMAIN-CONTAINING PROTEIN 8"/>
    <property type="match status" value="1"/>
</dbReference>
<dbReference type="PROSITE" id="PS50853">
    <property type="entry name" value="FN3"/>
    <property type="match status" value="1"/>
</dbReference>
<dbReference type="OMA" id="TYAVGKQ"/>
<reference evidence="2" key="3">
    <citation type="submission" date="2025-09" db="UniProtKB">
        <authorList>
            <consortium name="Ensembl"/>
        </authorList>
    </citation>
    <scope>IDENTIFICATION</scope>
</reference>
<dbReference type="Gene3D" id="2.60.40.10">
    <property type="entry name" value="Immunoglobulins"/>
    <property type="match status" value="1"/>
</dbReference>
<accession>H2NTC6</accession>
<dbReference type="GeneTree" id="ENSGT00390000006458"/>
<dbReference type="eggNOG" id="ENOG502STU7">
    <property type="taxonomic scope" value="Eukaryota"/>
</dbReference>
<accession>A0A2J8RCV9</accession>
<dbReference type="InterPro" id="IPR013783">
    <property type="entry name" value="Ig-like_fold"/>
</dbReference>
<evidence type="ECO:0000313" key="3">
    <source>
        <dbReference type="Proteomes" id="UP000001595"/>
    </source>
</evidence>
<evidence type="ECO:0000313" key="2">
    <source>
        <dbReference type="Ensembl" id="ENSPPYP00000009195.2"/>
    </source>
</evidence>